<comment type="caution">
    <text evidence="3">The sequence shown here is derived from an EMBL/GenBank/DDBJ whole genome shotgun (WGS) entry which is preliminary data.</text>
</comment>
<dbReference type="EMBL" id="CACRXK020010945">
    <property type="protein sequence ID" value="CAB4020418.1"/>
    <property type="molecule type" value="Genomic_DNA"/>
</dbReference>
<protein>
    <recommendedName>
        <fullName evidence="2">DUF6570 domain-containing protein</fullName>
    </recommendedName>
</protein>
<gene>
    <name evidence="3" type="ORF">PACLA_8A063701</name>
</gene>
<feature type="region of interest" description="Disordered" evidence="1">
    <location>
        <begin position="132"/>
        <end position="203"/>
    </location>
</feature>
<name>A0A7D9EY47_PARCT</name>
<proteinExistence type="predicted"/>
<evidence type="ECO:0000313" key="3">
    <source>
        <dbReference type="EMBL" id="CAB4020418.1"/>
    </source>
</evidence>
<dbReference type="Pfam" id="PF20209">
    <property type="entry name" value="DUF6570"/>
    <property type="match status" value="1"/>
</dbReference>
<feature type="non-terminal residue" evidence="3">
    <location>
        <position position="203"/>
    </location>
</feature>
<evidence type="ECO:0000256" key="1">
    <source>
        <dbReference type="SAM" id="MobiDB-lite"/>
    </source>
</evidence>
<feature type="domain" description="DUF6570" evidence="2">
    <location>
        <begin position="2"/>
        <end position="114"/>
    </location>
</feature>
<accession>A0A7D9EY47</accession>
<reference evidence="3" key="1">
    <citation type="submission" date="2020-04" db="EMBL/GenBank/DDBJ databases">
        <authorList>
            <person name="Alioto T."/>
            <person name="Alioto T."/>
            <person name="Gomez Garrido J."/>
        </authorList>
    </citation>
    <scope>NUCLEOTIDE SEQUENCE</scope>
    <source>
        <strain evidence="3">A484AB</strain>
    </source>
</reference>
<evidence type="ECO:0000259" key="2">
    <source>
        <dbReference type="Pfam" id="PF20209"/>
    </source>
</evidence>
<sequence>MIPSSVPNELQNLTQIEEMLIARALPIMRVYIKPGGQRGYSGHCIKLAQNVTELATSLPRYPKDLTVIIVKVKGKDNTFRDVTVRKQKVHNALVWLINNNPHYSELTINEETLNSLPENGVPPGLMTVETDDDIVSDDDCSPDVGPTDNPSEDIVYNDSPEMSSFLPFGEQQQQEIEAVRSQLSENEPMPWPSVENEPLNEYQ</sequence>
<feature type="compositionally biased region" description="Acidic residues" evidence="1">
    <location>
        <begin position="132"/>
        <end position="141"/>
    </location>
</feature>
<organism evidence="3 4">
    <name type="scientific">Paramuricea clavata</name>
    <name type="common">Red gorgonian</name>
    <name type="synonym">Violescent sea-whip</name>
    <dbReference type="NCBI Taxonomy" id="317549"/>
    <lineage>
        <taxon>Eukaryota</taxon>
        <taxon>Metazoa</taxon>
        <taxon>Cnidaria</taxon>
        <taxon>Anthozoa</taxon>
        <taxon>Octocorallia</taxon>
        <taxon>Malacalcyonacea</taxon>
        <taxon>Plexauridae</taxon>
        <taxon>Paramuricea</taxon>
    </lineage>
</organism>
<dbReference type="Proteomes" id="UP001152795">
    <property type="component" value="Unassembled WGS sequence"/>
</dbReference>
<evidence type="ECO:0000313" key="4">
    <source>
        <dbReference type="Proteomes" id="UP001152795"/>
    </source>
</evidence>
<dbReference type="InterPro" id="IPR046700">
    <property type="entry name" value="DUF6570"/>
</dbReference>
<feature type="compositionally biased region" description="Polar residues" evidence="1">
    <location>
        <begin position="170"/>
        <end position="185"/>
    </location>
</feature>
<dbReference type="AlphaFoldDB" id="A0A7D9EY47"/>
<dbReference type="OrthoDB" id="416437at2759"/>
<keyword evidence="4" id="KW-1185">Reference proteome</keyword>